<evidence type="ECO:0000313" key="2">
    <source>
        <dbReference type="Proteomes" id="UP000237344"/>
    </source>
</evidence>
<dbReference type="AlphaFoldDB" id="A0A2S3VWY4"/>
<comment type="caution">
    <text evidence="1">The sequence shown here is derived from an EMBL/GenBank/DDBJ whole genome shotgun (WGS) entry which is preliminary data.</text>
</comment>
<proteinExistence type="predicted"/>
<protein>
    <submittedName>
        <fullName evidence="1">Uncharacterized protein</fullName>
    </submittedName>
</protein>
<accession>A0A2S3VWY4</accession>
<gene>
    <name evidence="1" type="ORF">KMAL_32460</name>
</gene>
<keyword evidence="2" id="KW-1185">Reference proteome</keyword>
<evidence type="ECO:0000313" key="1">
    <source>
        <dbReference type="EMBL" id="POF61140.1"/>
    </source>
</evidence>
<dbReference type="EMBL" id="POTC01000125">
    <property type="protein sequence ID" value="POF61140.1"/>
    <property type="molecule type" value="Genomic_DNA"/>
</dbReference>
<organism evidence="1 2">
    <name type="scientific">Novacetimonas maltaceti</name>
    <dbReference type="NCBI Taxonomy" id="1203393"/>
    <lineage>
        <taxon>Bacteria</taxon>
        <taxon>Pseudomonadati</taxon>
        <taxon>Pseudomonadota</taxon>
        <taxon>Alphaproteobacteria</taxon>
        <taxon>Acetobacterales</taxon>
        <taxon>Acetobacteraceae</taxon>
        <taxon>Novacetimonas</taxon>
    </lineage>
</organism>
<dbReference type="Proteomes" id="UP000237344">
    <property type="component" value="Unassembled WGS sequence"/>
</dbReference>
<name>A0A2S3VWY4_9PROT</name>
<sequence>MLSAYSCEGSCRLGSDPGASGIPFQRGNLTEGLYIGLDYEKVCFAQKKFS</sequence>
<reference evidence="1 2" key="1">
    <citation type="submission" date="2018-01" db="EMBL/GenBank/DDBJ databases">
        <title>Draft Genome Sequence of Komagataeibacter maltaceti LMG 1529, a Vinegar Producing Acetic Acid Bacterium Isolated from Malt Vinegar Brewery Acetifiers.</title>
        <authorList>
            <person name="Zhang Q."/>
            <person name="Hollensteiner J."/>
            <person name="Poehlein A."/>
            <person name="Daniel R."/>
        </authorList>
    </citation>
    <scope>NUCLEOTIDE SEQUENCE [LARGE SCALE GENOMIC DNA]</scope>
    <source>
        <strain evidence="1 2">LMG 1529</strain>
    </source>
</reference>